<organism evidence="1 2">
    <name type="scientific">Rothia mucilaginosa</name>
    <dbReference type="NCBI Taxonomy" id="43675"/>
    <lineage>
        <taxon>Bacteria</taxon>
        <taxon>Bacillati</taxon>
        <taxon>Actinomycetota</taxon>
        <taxon>Actinomycetes</taxon>
        <taxon>Micrococcales</taxon>
        <taxon>Micrococcaceae</taxon>
        <taxon>Rothia</taxon>
    </lineage>
</organism>
<dbReference type="Pfam" id="PF13671">
    <property type="entry name" value="AAA_33"/>
    <property type="match status" value="1"/>
</dbReference>
<dbReference type="Gene3D" id="3.40.50.300">
    <property type="entry name" value="P-loop containing nucleotide triphosphate hydrolases"/>
    <property type="match status" value="1"/>
</dbReference>
<dbReference type="AlphaFoldDB" id="A0A930Q0D1"/>
<dbReference type="Proteomes" id="UP000785653">
    <property type="component" value="Unassembled WGS sequence"/>
</dbReference>
<dbReference type="EMBL" id="JABZXS010000001">
    <property type="protein sequence ID" value="MBF1672651.1"/>
    <property type="molecule type" value="Genomic_DNA"/>
</dbReference>
<dbReference type="SUPFAM" id="SSF52540">
    <property type="entry name" value="P-loop containing nucleoside triphosphate hydrolases"/>
    <property type="match status" value="1"/>
</dbReference>
<reference evidence="1" key="1">
    <citation type="submission" date="2020-04" db="EMBL/GenBank/DDBJ databases">
        <title>Deep metagenomics examines the oral microbiome during advanced dental caries in children, revealing novel taxa and co-occurrences with host molecules.</title>
        <authorList>
            <person name="Baker J.L."/>
            <person name="Morton J.T."/>
            <person name="Dinis M."/>
            <person name="Alvarez R."/>
            <person name="Tran N.C."/>
            <person name="Knight R."/>
            <person name="Edlund A."/>
        </authorList>
    </citation>
    <scope>NUCLEOTIDE SEQUENCE</scope>
    <source>
        <strain evidence="1">JCVI_47_bin.3</strain>
    </source>
</reference>
<dbReference type="InterPro" id="IPR027417">
    <property type="entry name" value="P-loop_NTPase"/>
</dbReference>
<evidence type="ECO:0000313" key="1">
    <source>
        <dbReference type="EMBL" id="MBF1672651.1"/>
    </source>
</evidence>
<proteinExistence type="predicted"/>
<gene>
    <name evidence="1" type="ORF">HXO65_00325</name>
</gene>
<accession>A0A930Q0D1</accession>
<protein>
    <submittedName>
        <fullName evidence="1">AAA family ATPase</fullName>
    </submittedName>
</protein>
<evidence type="ECO:0000313" key="2">
    <source>
        <dbReference type="Proteomes" id="UP000785653"/>
    </source>
</evidence>
<name>A0A930Q0D1_9MICC</name>
<sequence length="129" mass="14765">MITLVTGAPASGKSTYVRYHAKPGDVIIDLDKIKEFARGDEKLAARLRTAFENRMHTLTQDVWVVRTLTNPADRELYIRRHHVARVVELRAPGEILHSRARGRGDSQEVHEVIDRWLDQNPEMGSTPER</sequence>
<comment type="caution">
    <text evidence="1">The sequence shown here is derived from an EMBL/GenBank/DDBJ whole genome shotgun (WGS) entry which is preliminary data.</text>
</comment>